<dbReference type="GO" id="GO:0018662">
    <property type="term" value="F:phenol 2-monooxygenase activity"/>
    <property type="evidence" value="ECO:0007669"/>
    <property type="project" value="InterPro"/>
</dbReference>
<gene>
    <name evidence="1" type="ORF">FOZ74_08270</name>
</gene>
<dbReference type="OrthoDB" id="5343663at2"/>
<sequence>MAVVSLGAYEFEAKDAPEKFPAPLLYVGWEDHKMFCAPHCVPMPPATVFGDFVKNVLPDMYGAHPDFAKVDWSQAEWFSSGRPFTPDMAKTMADNGIGHKSVIRFRTPGLTGLGGSCF</sequence>
<reference evidence="1 2" key="1">
    <citation type="submission" date="2019-07" db="EMBL/GenBank/DDBJ databases">
        <title>Complete genome sequence of Comamonas sp. NLF 7-7 isolated from livestock.</title>
        <authorList>
            <person name="Kim D.H."/>
            <person name="Kim J.G."/>
        </authorList>
    </citation>
    <scope>NUCLEOTIDE SEQUENCE [LARGE SCALE GENOMIC DNA]</scope>
    <source>
        <strain evidence="1 2">NLF 7-7</strain>
    </source>
</reference>
<evidence type="ECO:0000313" key="2">
    <source>
        <dbReference type="Proteomes" id="UP000321199"/>
    </source>
</evidence>
<evidence type="ECO:0000313" key="1">
    <source>
        <dbReference type="EMBL" id="QEA13025.1"/>
    </source>
</evidence>
<dbReference type="AlphaFoldDB" id="A0A5B8RXW1"/>
<organism evidence="1 2">
    <name type="scientific">Comamonas flocculans</name>
    <dbReference type="NCBI Taxonomy" id="2597701"/>
    <lineage>
        <taxon>Bacteria</taxon>
        <taxon>Pseudomonadati</taxon>
        <taxon>Pseudomonadota</taxon>
        <taxon>Betaproteobacteria</taxon>
        <taxon>Burkholderiales</taxon>
        <taxon>Comamonadaceae</taxon>
        <taxon>Comamonas</taxon>
    </lineage>
</organism>
<dbReference type="InterPro" id="IPR043010">
    <property type="entry name" value="Phenol_hydroxylase_sf"/>
</dbReference>
<accession>A0A5B8RXW1</accession>
<dbReference type="KEGG" id="cof:FOZ74_08270"/>
<dbReference type="Pfam" id="PF04663">
    <property type="entry name" value="Phenol_monoox"/>
    <property type="match status" value="1"/>
</dbReference>
<dbReference type="EMBL" id="CP042344">
    <property type="protein sequence ID" value="QEA13025.1"/>
    <property type="molecule type" value="Genomic_DNA"/>
</dbReference>
<dbReference type="InterPro" id="IPR006756">
    <property type="entry name" value="Phenol_hydroxylase"/>
</dbReference>
<keyword evidence="2" id="KW-1185">Reference proteome</keyword>
<dbReference type="Gene3D" id="3.10.20.560">
    <property type="entry name" value="Phenol hydroxylase"/>
    <property type="match status" value="1"/>
</dbReference>
<dbReference type="RefSeq" id="WP_146912618.1">
    <property type="nucleotide sequence ID" value="NZ_CP042344.1"/>
</dbReference>
<name>A0A5B8RXW1_9BURK</name>
<proteinExistence type="predicted"/>
<protein>
    <submittedName>
        <fullName evidence="1">Phenol hydroxylase</fullName>
    </submittedName>
</protein>
<dbReference type="Proteomes" id="UP000321199">
    <property type="component" value="Chromosome"/>
</dbReference>